<keyword evidence="3" id="KW-0346">Stress response</keyword>
<proteinExistence type="inferred from homology"/>
<dbReference type="SUPFAM" id="SSF103111">
    <property type="entry name" value="Activator of Hsp90 ATPase, Aha1"/>
    <property type="match status" value="1"/>
</dbReference>
<dbReference type="SUPFAM" id="SSF55961">
    <property type="entry name" value="Bet v1-like"/>
    <property type="match status" value="1"/>
</dbReference>
<organism evidence="3 4">
    <name type="scientific">Fasciola hepatica</name>
    <name type="common">Liver fluke</name>
    <dbReference type="NCBI Taxonomy" id="6192"/>
    <lineage>
        <taxon>Eukaryota</taxon>
        <taxon>Metazoa</taxon>
        <taxon>Spiralia</taxon>
        <taxon>Lophotrochozoa</taxon>
        <taxon>Platyhelminthes</taxon>
        <taxon>Trematoda</taxon>
        <taxon>Digenea</taxon>
        <taxon>Plagiorchiida</taxon>
        <taxon>Echinostomata</taxon>
        <taxon>Echinostomatoidea</taxon>
        <taxon>Fasciolidae</taxon>
        <taxon>Fasciola</taxon>
    </lineage>
</organism>
<dbReference type="Gene3D" id="3.30.530.20">
    <property type="match status" value="1"/>
</dbReference>
<evidence type="ECO:0000313" key="4">
    <source>
        <dbReference type="Proteomes" id="UP000230066"/>
    </source>
</evidence>
<accession>A0A4E0RAK2</accession>
<dbReference type="InterPro" id="IPR036338">
    <property type="entry name" value="Aha1"/>
</dbReference>
<dbReference type="Proteomes" id="UP000230066">
    <property type="component" value="Unassembled WGS sequence"/>
</dbReference>
<dbReference type="GO" id="GO:0051087">
    <property type="term" value="F:protein-folding chaperone binding"/>
    <property type="evidence" value="ECO:0007669"/>
    <property type="project" value="InterPro"/>
</dbReference>
<dbReference type="InterPro" id="IPR015310">
    <property type="entry name" value="AHSA1-like_N"/>
</dbReference>
<evidence type="ECO:0000259" key="2">
    <source>
        <dbReference type="SMART" id="SM01000"/>
    </source>
</evidence>
<sequence length="308" mass="34819">MAKWGEGDPRWIVEERADATNVNNWHWTEKNATSWSVDLIKRLLLSLKIENDDCQRKNGDNKTKFRGKLEVMNLSEEYSIDELDVLISCTSSTADGDAVRKFMQTDGVRGIQGKLAEYLKTLKEEYSQNLILPTKGCTNLNQSQVPTKQPADILNQINQTTTSDGQISRKPKDLSIKQLTLTEEFFCTPDDLYKVLTTKELVQAFTRGDAVVEAIPDGKYSIFGGNVEGAFISLTPGKVIEMRWRKREWPEEHHSKLSLELSPFEGGTRLSLSQTGVPGYDLENTTNGWRSNFFAALKQTYGYGGRMF</sequence>
<comment type="caution">
    <text evidence="3">The sequence shown here is derived from an EMBL/GenBank/DDBJ whole genome shotgun (WGS) entry which is preliminary data.</text>
</comment>
<protein>
    <submittedName>
        <fullName evidence="3">Activator of 90 kDa heat shock protein ATPase 1</fullName>
    </submittedName>
</protein>
<dbReference type="Pfam" id="PF09229">
    <property type="entry name" value="Aha1_N"/>
    <property type="match status" value="1"/>
</dbReference>
<dbReference type="GO" id="GO:0005829">
    <property type="term" value="C:cytosol"/>
    <property type="evidence" value="ECO:0007669"/>
    <property type="project" value="TreeGrafter"/>
</dbReference>
<dbReference type="InterPro" id="IPR013538">
    <property type="entry name" value="ASHA1/2-like_C"/>
</dbReference>
<keyword evidence="4" id="KW-1185">Reference proteome</keyword>
<gene>
    <name evidence="3" type="ORF">D915_005617</name>
</gene>
<dbReference type="Gene3D" id="3.15.10.20">
    <property type="entry name" value="Activator of Hsp90 ATPase Aha1, N-terminal domain"/>
    <property type="match status" value="2"/>
</dbReference>
<evidence type="ECO:0000256" key="1">
    <source>
        <dbReference type="ARBA" id="ARBA00006817"/>
    </source>
</evidence>
<dbReference type="InterPro" id="IPR023393">
    <property type="entry name" value="START-like_dom_sf"/>
</dbReference>
<dbReference type="GO" id="GO:0001671">
    <property type="term" value="F:ATPase activator activity"/>
    <property type="evidence" value="ECO:0007669"/>
    <property type="project" value="InterPro"/>
</dbReference>
<dbReference type="Pfam" id="PF08327">
    <property type="entry name" value="AHSA1"/>
    <property type="match status" value="1"/>
</dbReference>
<name>A0A4E0RAK2_FASHE</name>
<dbReference type="EMBL" id="JXXN02001982">
    <property type="protein sequence ID" value="THD23725.1"/>
    <property type="molecule type" value="Genomic_DNA"/>
</dbReference>
<dbReference type="PANTHER" id="PTHR13009">
    <property type="entry name" value="HEAT SHOCK PROTEIN 90 HSP90 CO-CHAPERONE AHA-1"/>
    <property type="match status" value="1"/>
</dbReference>
<dbReference type="SMART" id="SM01000">
    <property type="entry name" value="Aha1_N"/>
    <property type="match status" value="1"/>
</dbReference>
<dbReference type="GO" id="GO:0006457">
    <property type="term" value="P:protein folding"/>
    <property type="evidence" value="ECO:0007669"/>
    <property type="project" value="TreeGrafter"/>
</dbReference>
<comment type="similarity">
    <text evidence="1">Belongs to the AHA1 family.</text>
</comment>
<evidence type="ECO:0000313" key="3">
    <source>
        <dbReference type="EMBL" id="THD23725.1"/>
    </source>
</evidence>
<dbReference type="PANTHER" id="PTHR13009:SF22">
    <property type="entry name" value="LD43819P"/>
    <property type="match status" value="1"/>
</dbReference>
<reference evidence="3" key="1">
    <citation type="submission" date="2019-03" db="EMBL/GenBank/DDBJ databases">
        <title>Improved annotation for the trematode Fasciola hepatica.</title>
        <authorList>
            <person name="Choi Y.-J."/>
            <person name="Martin J."/>
            <person name="Mitreva M."/>
        </authorList>
    </citation>
    <scope>NUCLEOTIDE SEQUENCE [LARGE SCALE GENOMIC DNA]</scope>
</reference>
<feature type="domain" description="Activator of Hsp90 ATPase AHSA1-like N-terminal" evidence="2">
    <location>
        <begin position="29"/>
        <end position="128"/>
    </location>
</feature>
<dbReference type="CDD" id="cd08892">
    <property type="entry name" value="SRPBCC_Aha1"/>
    <property type="match status" value="1"/>
</dbReference>
<dbReference type="AlphaFoldDB" id="A0A4E0RAK2"/>